<evidence type="ECO:0000313" key="3">
    <source>
        <dbReference type="Proteomes" id="UP000634206"/>
    </source>
</evidence>
<sequence length="366" mass="41872">MDEEDFKELAPNPQVGLYTAEHVVSGIPIPKTKRIELFSPDQWEEFTEEWATSLTGSYHKIKRFAGAGDQGLDVVGFIKSGEFDDGWVNYQCKYYDHSLYPTDVWVEIGKIIYYSFEGEYPPPLKYFFTAPKQVGTTLGKMLAKPKKLKEQLMKNWEQHCEKKITDTATIVLEGDFLQYLNDFDFSIFESITLVEMIKGHATTPFHSVRFGGGLGPRPKPEIPAENTVSTDHRYVRQLLSVYAEAMGVESKPISLEILERNERYKKNFHRQRERFYHAESLRNFSRDTVPVGTYEQLQEDIYQGVVDVCEGNHISGIVCMTNTVSQAAQVAVHSSPLASVTRVTDKQGICHQLCDDERLTWIDDNE</sequence>
<evidence type="ECO:0000313" key="2">
    <source>
        <dbReference type="EMBL" id="MBK1855325.1"/>
    </source>
</evidence>
<dbReference type="RefSeq" id="WP_309489938.1">
    <property type="nucleotide sequence ID" value="NZ_JAENIG010000006.1"/>
</dbReference>
<feature type="domain" description="ABC-three component systems C-terminal" evidence="1">
    <location>
        <begin position="232"/>
        <end position="361"/>
    </location>
</feature>
<comment type="caution">
    <text evidence="2">The sequence shown here is derived from an EMBL/GenBank/DDBJ whole genome shotgun (WGS) entry which is preliminary data.</text>
</comment>
<reference evidence="2" key="1">
    <citation type="submission" date="2021-01" db="EMBL/GenBank/DDBJ databases">
        <title>Modified the classification status of verrucomicrobia.</title>
        <authorList>
            <person name="Feng X."/>
        </authorList>
    </citation>
    <scope>NUCLEOTIDE SEQUENCE</scope>
    <source>
        <strain evidence="2">5K15</strain>
    </source>
</reference>
<dbReference type="Proteomes" id="UP000634206">
    <property type="component" value="Unassembled WGS sequence"/>
</dbReference>
<proteinExistence type="predicted"/>
<evidence type="ECO:0000259" key="1">
    <source>
        <dbReference type="Pfam" id="PF20282"/>
    </source>
</evidence>
<accession>A0AAE2SEZ1</accession>
<dbReference type="InterPro" id="IPR046914">
    <property type="entry name" value="ABC-3C_CTD6"/>
</dbReference>
<name>A0AAE2SEZ1_9BACT</name>
<dbReference type="AlphaFoldDB" id="A0AAE2SEZ1"/>
<protein>
    <recommendedName>
        <fullName evidence="1">ABC-three component systems C-terminal domain-containing protein</fullName>
    </recommendedName>
</protein>
<dbReference type="EMBL" id="JAENIG010000006">
    <property type="protein sequence ID" value="MBK1855325.1"/>
    <property type="molecule type" value="Genomic_DNA"/>
</dbReference>
<dbReference type="Pfam" id="PF20282">
    <property type="entry name" value="CTD6"/>
    <property type="match status" value="1"/>
</dbReference>
<keyword evidence="3" id="KW-1185">Reference proteome</keyword>
<gene>
    <name evidence="2" type="ORF">JIN83_10170</name>
</gene>
<organism evidence="2 3">
    <name type="scientific">Oceaniferula flava</name>
    <dbReference type="NCBI Taxonomy" id="2800421"/>
    <lineage>
        <taxon>Bacteria</taxon>
        <taxon>Pseudomonadati</taxon>
        <taxon>Verrucomicrobiota</taxon>
        <taxon>Verrucomicrobiia</taxon>
        <taxon>Verrucomicrobiales</taxon>
        <taxon>Verrucomicrobiaceae</taxon>
        <taxon>Oceaniferula</taxon>
    </lineage>
</organism>